<evidence type="ECO:0000313" key="2">
    <source>
        <dbReference type="EMBL" id="CAD7419007.1"/>
    </source>
</evidence>
<dbReference type="AlphaFoldDB" id="A0A7R9HGW9"/>
<accession>A0A7R9HGW9</accession>
<name>A0A7R9HGW9_TIMPO</name>
<organism evidence="2">
    <name type="scientific">Timema poppense</name>
    <name type="common">Walking stick</name>
    <dbReference type="NCBI Taxonomy" id="170557"/>
    <lineage>
        <taxon>Eukaryota</taxon>
        <taxon>Metazoa</taxon>
        <taxon>Ecdysozoa</taxon>
        <taxon>Arthropoda</taxon>
        <taxon>Hexapoda</taxon>
        <taxon>Insecta</taxon>
        <taxon>Pterygota</taxon>
        <taxon>Neoptera</taxon>
        <taxon>Polyneoptera</taxon>
        <taxon>Phasmatodea</taxon>
        <taxon>Timematodea</taxon>
        <taxon>Timematoidea</taxon>
        <taxon>Timematidae</taxon>
        <taxon>Timema</taxon>
    </lineage>
</organism>
<protein>
    <submittedName>
        <fullName evidence="2">Uncharacterized protein</fullName>
    </submittedName>
</protein>
<reference evidence="2" key="1">
    <citation type="submission" date="2020-11" db="EMBL/GenBank/DDBJ databases">
        <authorList>
            <person name="Tran Van P."/>
        </authorList>
    </citation>
    <scope>NUCLEOTIDE SEQUENCE</scope>
</reference>
<evidence type="ECO:0000256" key="1">
    <source>
        <dbReference type="SAM" id="MobiDB-lite"/>
    </source>
</evidence>
<feature type="region of interest" description="Disordered" evidence="1">
    <location>
        <begin position="1"/>
        <end position="23"/>
    </location>
</feature>
<sequence length="80" mass="8817">MASLVLTDSSQLTSDSQHLGVTPQTIRPLRRAEKCPSMLVNAVRVLTDISVLEHPVPTTKEQLPRHLPEQLPANIQLSIV</sequence>
<dbReference type="EMBL" id="OD019372">
    <property type="protein sequence ID" value="CAD7419007.1"/>
    <property type="molecule type" value="Genomic_DNA"/>
</dbReference>
<proteinExistence type="predicted"/>
<gene>
    <name evidence="2" type="ORF">TPSB3V08_LOCUS12740</name>
</gene>